<evidence type="ECO:0000256" key="1">
    <source>
        <dbReference type="ARBA" id="ARBA00022491"/>
    </source>
</evidence>
<name>A0A1M6BHG4_9FIRM</name>
<dbReference type="Gene3D" id="3.30.450.40">
    <property type="match status" value="1"/>
</dbReference>
<keyword evidence="1" id="KW-0678">Repressor</keyword>
<dbReference type="Proteomes" id="UP000191240">
    <property type="component" value="Unassembled WGS sequence"/>
</dbReference>
<accession>A0A1M6BHG4</accession>
<dbReference type="GO" id="GO:0003677">
    <property type="term" value="F:DNA binding"/>
    <property type="evidence" value="ECO:0007669"/>
    <property type="project" value="InterPro"/>
</dbReference>
<evidence type="ECO:0000256" key="2">
    <source>
        <dbReference type="ARBA" id="ARBA00023015"/>
    </source>
</evidence>
<keyword evidence="3" id="KW-0804">Transcription</keyword>
<dbReference type="PANTHER" id="PTHR34824:SF1">
    <property type="entry name" value="HEAT-INDUCIBLE TRANSCRIPTION REPRESSOR HRCA"/>
    <property type="match status" value="1"/>
</dbReference>
<dbReference type="InterPro" id="IPR029016">
    <property type="entry name" value="GAF-like_dom_sf"/>
</dbReference>
<dbReference type="InterPro" id="IPR002571">
    <property type="entry name" value="HrcA"/>
</dbReference>
<organism evidence="5 6">
    <name type="scientific">Anaerovibrio lipolyticus DSM 3074</name>
    <dbReference type="NCBI Taxonomy" id="1120997"/>
    <lineage>
        <taxon>Bacteria</taxon>
        <taxon>Bacillati</taxon>
        <taxon>Bacillota</taxon>
        <taxon>Negativicutes</taxon>
        <taxon>Selenomonadales</taxon>
        <taxon>Selenomonadaceae</taxon>
        <taxon>Anaerovibrio</taxon>
    </lineage>
</organism>
<keyword evidence="2" id="KW-0805">Transcription regulation</keyword>
<proteinExistence type="predicted"/>
<evidence type="ECO:0000259" key="4">
    <source>
        <dbReference type="Pfam" id="PF01628"/>
    </source>
</evidence>
<dbReference type="GO" id="GO:0045892">
    <property type="term" value="P:negative regulation of DNA-templated transcription"/>
    <property type="evidence" value="ECO:0007669"/>
    <property type="project" value="TreeGrafter"/>
</dbReference>
<reference evidence="5 6" key="1">
    <citation type="submission" date="2016-11" db="EMBL/GenBank/DDBJ databases">
        <authorList>
            <person name="Jaros S."/>
            <person name="Januszkiewicz K."/>
            <person name="Wedrychowicz H."/>
        </authorList>
    </citation>
    <scope>NUCLEOTIDE SEQUENCE [LARGE SCALE GENOMIC DNA]</scope>
    <source>
        <strain evidence="5 6">DSM 3074</strain>
    </source>
</reference>
<protein>
    <submittedName>
        <fullName evidence="5">HrcA protein C terminal domain-containing protein</fullName>
    </submittedName>
</protein>
<feature type="domain" description="Heat-inducible transcription repressor HrcA C-terminal" evidence="4">
    <location>
        <begin position="1"/>
        <end position="67"/>
    </location>
</feature>
<evidence type="ECO:0000313" key="6">
    <source>
        <dbReference type="Proteomes" id="UP000191240"/>
    </source>
</evidence>
<dbReference type="PANTHER" id="PTHR34824">
    <property type="entry name" value="HEAT-INDUCIBLE TRANSCRIPTION REPRESSOR HRCA"/>
    <property type="match status" value="1"/>
</dbReference>
<dbReference type="Pfam" id="PF01628">
    <property type="entry name" value="HrcA"/>
    <property type="match status" value="1"/>
</dbReference>
<sequence length="86" mass="9718">MLEEDQLMKDILRSHLGDGLTVSIGQENEYSGIKDCSIITATYHLDGELLGSLAVLGPTRMEYGRTMSLLNYMNQNLNEVVKRLNW</sequence>
<evidence type="ECO:0000256" key="3">
    <source>
        <dbReference type="ARBA" id="ARBA00023163"/>
    </source>
</evidence>
<gene>
    <name evidence="5" type="ORF">SAMN02745671_00720</name>
</gene>
<dbReference type="EMBL" id="FQYW01000006">
    <property type="protein sequence ID" value="SHI47913.1"/>
    <property type="molecule type" value="Genomic_DNA"/>
</dbReference>
<evidence type="ECO:0000313" key="5">
    <source>
        <dbReference type="EMBL" id="SHI47913.1"/>
    </source>
</evidence>
<dbReference type="InterPro" id="IPR021153">
    <property type="entry name" value="HrcA_C"/>
</dbReference>
<dbReference type="SUPFAM" id="SSF55781">
    <property type="entry name" value="GAF domain-like"/>
    <property type="match status" value="1"/>
</dbReference>
<dbReference type="AlphaFoldDB" id="A0A1M6BHG4"/>